<name>A0A2I2GEQ8_9EURO</name>
<evidence type="ECO:0000256" key="5">
    <source>
        <dbReference type="ARBA" id="ARBA00023004"/>
    </source>
</evidence>
<dbReference type="GO" id="GO:0005506">
    <property type="term" value="F:iron ion binding"/>
    <property type="evidence" value="ECO:0007669"/>
    <property type="project" value="InterPro"/>
</dbReference>
<dbReference type="OrthoDB" id="69177at2759"/>
<reference evidence="8 9" key="1">
    <citation type="submission" date="2016-12" db="EMBL/GenBank/DDBJ databases">
        <title>The genomes of Aspergillus section Nigri reveals drivers in fungal speciation.</title>
        <authorList>
            <consortium name="DOE Joint Genome Institute"/>
            <person name="Vesth T.C."/>
            <person name="Nybo J."/>
            <person name="Theobald S."/>
            <person name="Brandl J."/>
            <person name="Frisvad J.C."/>
            <person name="Nielsen K.F."/>
            <person name="Lyhne E.K."/>
            <person name="Kogle M.E."/>
            <person name="Kuo A."/>
            <person name="Riley R."/>
            <person name="Clum A."/>
            <person name="Nolan M."/>
            <person name="Lipzen A."/>
            <person name="Salamov A."/>
            <person name="Henrissat B."/>
            <person name="Wiebenga A."/>
            <person name="De Vries R.P."/>
            <person name="Grigoriev I.V."/>
            <person name="Mortensen U.H."/>
            <person name="Andersen M.R."/>
            <person name="Baker S.E."/>
        </authorList>
    </citation>
    <scope>NUCLEOTIDE SEQUENCE [LARGE SCALE GENOMIC DNA]</scope>
    <source>
        <strain evidence="8 9">IBT 23096</strain>
    </source>
</reference>
<protein>
    <recommendedName>
        <fullName evidence="7">Prolyl 4-hydroxylase alpha subunit domain-containing protein</fullName>
    </recommendedName>
</protein>
<dbReference type="InterPro" id="IPR006620">
    <property type="entry name" value="Pro_4_hyd_alph"/>
</dbReference>
<dbReference type="EMBL" id="MSFO01000003">
    <property type="protein sequence ID" value="PLB51376.1"/>
    <property type="molecule type" value="Genomic_DNA"/>
</dbReference>
<dbReference type="AlphaFoldDB" id="A0A2I2GEQ8"/>
<dbReference type="RefSeq" id="XP_024706678.1">
    <property type="nucleotide sequence ID" value="XM_024849147.1"/>
</dbReference>
<sequence>MASIQIPPDFLKGECPSASLRRLDFMQTLPPIPAFKDHFAAVVDDLLTPDECQHLLRLVEGSTLPTNQPSAAPTWHRAMVNGGNGKQDMAVDTRNCGRIIWDTPEIADRLFRRLRPFLKECEIDTIQNQPLVTGRGPAKRQEEFQLSRLNERIRFLRYKGGEYFRPHWDGNYVTEDGNEMSLFTVHLYLNGTGEQDVEELERRIEESERETGLLEEDGEIELGNIAPDRDNNSDLAESSDESSNDMRTRRAAGGGDDQDALLGGATSFSDGFRSKGAVRVFPRAGSVLIFQQRNLFHGGDDVFCGVKYTARTDVMYRKAAKE</sequence>
<dbReference type="VEuPathDB" id="FungiDB:P170DRAFT_436395"/>
<accession>A0A2I2GEQ8</accession>
<keyword evidence="4" id="KW-0560">Oxidoreductase</keyword>
<evidence type="ECO:0000313" key="9">
    <source>
        <dbReference type="Proteomes" id="UP000234275"/>
    </source>
</evidence>
<keyword evidence="3" id="KW-0223">Dioxygenase</keyword>
<feature type="region of interest" description="Disordered" evidence="6">
    <location>
        <begin position="206"/>
        <end position="260"/>
    </location>
</feature>
<dbReference type="GO" id="GO:0004656">
    <property type="term" value="F:procollagen-proline 4-dioxygenase activity"/>
    <property type="evidence" value="ECO:0007669"/>
    <property type="project" value="TreeGrafter"/>
</dbReference>
<comment type="caution">
    <text evidence="8">The sequence shown here is derived from an EMBL/GenBank/DDBJ whole genome shotgun (WGS) entry which is preliminary data.</text>
</comment>
<comment type="cofactor">
    <cofactor evidence="1">
        <name>L-ascorbate</name>
        <dbReference type="ChEBI" id="CHEBI:38290"/>
    </cofactor>
</comment>
<dbReference type="GeneID" id="36556846"/>
<dbReference type="GO" id="GO:0031418">
    <property type="term" value="F:L-ascorbic acid binding"/>
    <property type="evidence" value="ECO:0007669"/>
    <property type="project" value="InterPro"/>
</dbReference>
<evidence type="ECO:0000259" key="7">
    <source>
        <dbReference type="SMART" id="SM00702"/>
    </source>
</evidence>
<evidence type="ECO:0000256" key="1">
    <source>
        <dbReference type="ARBA" id="ARBA00001961"/>
    </source>
</evidence>
<dbReference type="PANTHER" id="PTHR10869:SF241">
    <property type="entry name" value="FE2OG DIOXYGENASE DOMAIN-CONTAINING PROTEIN"/>
    <property type="match status" value="1"/>
</dbReference>
<organism evidence="8 9">
    <name type="scientific">Aspergillus steynii IBT 23096</name>
    <dbReference type="NCBI Taxonomy" id="1392250"/>
    <lineage>
        <taxon>Eukaryota</taxon>
        <taxon>Fungi</taxon>
        <taxon>Dikarya</taxon>
        <taxon>Ascomycota</taxon>
        <taxon>Pezizomycotina</taxon>
        <taxon>Eurotiomycetes</taxon>
        <taxon>Eurotiomycetidae</taxon>
        <taxon>Eurotiales</taxon>
        <taxon>Aspergillaceae</taxon>
        <taxon>Aspergillus</taxon>
        <taxon>Aspergillus subgen. Circumdati</taxon>
    </lineage>
</organism>
<gene>
    <name evidence="8" type="ORF">P170DRAFT_436395</name>
</gene>
<evidence type="ECO:0000256" key="3">
    <source>
        <dbReference type="ARBA" id="ARBA00022964"/>
    </source>
</evidence>
<proteinExistence type="predicted"/>
<evidence type="ECO:0000256" key="6">
    <source>
        <dbReference type="SAM" id="MobiDB-lite"/>
    </source>
</evidence>
<keyword evidence="9" id="KW-1185">Reference proteome</keyword>
<dbReference type="InterPro" id="IPR045054">
    <property type="entry name" value="P4HA-like"/>
</dbReference>
<feature type="domain" description="Prolyl 4-hydroxylase alpha subunit" evidence="7">
    <location>
        <begin position="38"/>
        <end position="315"/>
    </location>
</feature>
<dbReference type="SMART" id="SM00702">
    <property type="entry name" value="P4Hc"/>
    <property type="match status" value="1"/>
</dbReference>
<keyword evidence="2" id="KW-0479">Metal-binding</keyword>
<dbReference type="PANTHER" id="PTHR10869">
    <property type="entry name" value="PROLYL 4-HYDROXYLASE ALPHA SUBUNIT"/>
    <property type="match status" value="1"/>
</dbReference>
<dbReference type="Gene3D" id="2.60.120.620">
    <property type="entry name" value="q2cbj1_9rhob like domain"/>
    <property type="match status" value="1"/>
</dbReference>
<evidence type="ECO:0000313" key="8">
    <source>
        <dbReference type="EMBL" id="PLB51376.1"/>
    </source>
</evidence>
<dbReference type="Proteomes" id="UP000234275">
    <property type="component" value="Unassembled WGS sequence"/>
</dbReference>
<keyword evidence="5" id="KW-0408">Iron</keyword>
<evidence type="ECO:0000256" key="2">
    <source>
        <dbReference type="ARBA" id="ARBA00022723"/>
    </source>
</evidence>
<dbReference type="STRING" id="1392250.A0A2I2GEQ8"/>
<dbReference type="GO" id="GO:0005783">
    <property type="term" value="C:endoplasmic reticulum"/>
    <property type="evidence" value="ECO:0007669"/>
    <property type="project" value="TreeGrafter"/>
</dbReference>
<evidence type="ECO:0000256" key="4">
    <source>
        <dbReference type="ARBA" id="ARBA00023002"/>
    </source>
</evidence>